<organism evidence="1 3">
    <name type="scientific">Capnocytophaga catalasegens</name>
    <dbReference type="NCBI Taxonomy" id="1004260"/>
    <lineage>
        <taxon>Bacteria</taxon>
        <taxon>Pseudomonadati</taxon>
        <taxon>Bacteroidota</taxon>
        <taxon>Flavobacteriia</taxon>
        <taxon>Flavobacteriales</taxon>
        <taxon>Flavobacteriaceae</taxon>
        <taxon>Capnocytophaga</taxon>
    </lineage>
</organism>
<dbReference type="Pfam" id="PF13585">
    <property type="entry name" value="CHU_C"/>
    <property type="match status" value="1"/>
</dbReference>
<gene>
    <name evidence="1" type="ORF">RCZ15_00300</name>
    <name evidence="2" type="ORF">RCZ16_06330</name>
</gene>
<name>A0AAV5AR89_9FLAO</name>
<proteinExistence type="predicted"/>
<dbReference type="Pfam" id="PF13573">
    <property type="entry name" value="SprB"/>
    <property type="match status" value="4"/>
</dbReference>
<keyword evidence="4" id="KW-1185">Reference proteome</keyword>
<dbReference type="EMBL" id="BQKA01000001">
    <property type="protein sequence ID" value="GJM49054.1"/>
    <property type="molecule type" value="Genomic_DNA"/>
</dbReference>
<dbReference type="InterPro" id="IPR047589">
    <property type="entry name" value="DUF11_rpt"/>
</dbReference>
<dbReference type="EMBL" id="BQKB01000011">
    <property type="protein sequence ID" value="GJM52315.1"/>
    <property type="molecule type" value="Genomic_DNA"/>
</dbReference>
<evidence type="ECO:0000313" key="3">
    <source>
        <dbReference type="Proteomes" id="UP001207736"/>
    </source>
</evidence>
<evidence type="ECO:0000313" key="2">
    <source>
        <dbReference type="EMBL" id="GJM52315.1"/>
    </source>
</evidence>
<dbReference type="RefSeq" id="WP_264844975.1">
    <property type="nucleotide sequence ID" value="NZ_BPMA01000002.1"/>
</dbReference>
<dbReference type="InterPro" id="IPR025667">
    <property type="entry name" value="SprB_repeat"/>
</dbReference>
<reference evidence="1 4" key="1">
    <citation type="submission" date="2021-11" db="EMBL/GenBank/DDBJ databases">
        <title>Draft genome sequence of Capnocytophaga sp. strain KC07075 isolated from cat oral cavity.</title>
        <authorList>
            <person name="Suzuki M."/>
            <person name="Imaoka K."/>
            <person name="Kimura M."/>
            <person name="Morikawa S."/>
            <person name="Maeda K."/>
        </authorList>
    </citation>
    <scope>NUCLEOTIDE SEQUENCE</scope>
    <source>
        <strain evidence="1">KC07075</strain>
        <strain evidence="2 4">KC07079</strain>
    </source>
</reference>
<accession>A0AAV5AR89</accession>
<dbReference type="NCBIfam" id="TIGR04131">
    <property type="entry name" value="Bac_Flav_CTERM"/>
    <property type="match status" value="1"/>
</dbReference>
<evidence type="ECO:0000313" key="4">
    <source>
        <dbReference type="Proteomes" id="UP001208692"/>
    </source>
</evidence>
<sequence length="4176" mass="450258">MQVAKVKFRLWVALFFGMIFGGYAQTPLKVLYDNGGASLKGDFIIIGNNTLSYRGEKYDGNSSNGYGFPMTFIDADTDGSTFQSSSATLRVPSVNSACVRVKKAYLTWTSYYENGRLTGRENTVKLKIPGASTYRTVTASSVQKYGNSTGNYYDSFADITNLMSANLDGEYWVADVAGTPADNYNISGGWSIILVYEDSDPSVLSKKITIYKGFIKQGQRYTISGFQSIPKGPVKARIGVQTLEGDINLVRDYFKINNVLQGNFSLPNAKDNFFDSSITLNGQYVQDRKPNSRNTLGWDIDVYELPNPNNNVITNNATSAELELGTNGDVYYIQTLAFSVETIAPTIELRKGLKGLNASGNWTDFTNKSVTFGQQLRYELEFKNVGNDDAVQARLEDILPANVNYTNFEQPLPNGITFDKIEDVIINGAQRKKITFKIADNLLKQGGQGNYGKPIVINVKVIPDCKSIRDVCSNEIKNQAEIIYKAALDVKNGVTTESKIGSYNGIGNCAKDPSPTNFLIVDPTCNQPQQITLCGTETTLTAGAGYATYRWTKQGDTNVLGTQRTLNVTAPGTYVVTKTVLPAQAYCQNSLTETFNVTYFGSQANNPLIPYATNITTCANDGKAYVQMYLCGNQSKQINLTSFGNNNVKWFRYTGTASPTASCPVAMTNANRSQFQLLHTGSVYNLTQASATGTEYAVEVTFTDANGVSCQQYYYFRAYKNDYNYNVIAKNILCNEQGEITISNIPRGNNQYKIVKGTQVIKDWTDVPAGQTSVKHTGIADAGLYKIYIRPKVDPRFQKNVCEYENEVTVEKVDVNTELTIIPKNVNCPETNKNTGEIRVQVSNKIPTPYTIKIINTATSAVVTQYNDIRDSHLDATQHNILTTLPKGTYSITLTTPAGNGNCSVSKNVTLDELPGLIITGAGVPTLTCDAGVSERKVNISVQGGELLPSGGYSFVVYKGTTTLIDANKVTWQETGRSNVTVGGKTFPRISYTITIEDAWTAGQTSEQYRVQVVDANNCGNKVDIEVKEIEKPKFTATSTPADCDLTAGTITLTLNNPALATKYDIKYSIRKKTGTNTWGAWQTYQTHNKFTGLSTGDYQTRVSYTVGTTTCYYPEDIRLIPGPGGALVPPDPIPQDQKPIEVTIDEGGGPIKAFVGVTKLACANPPAGADIRVANASGGEPINSTNPYEYKLDGGNWTTNKNFTNVAPGTHTIQVRGKNPNCVVTYTITVDPPLPAPSLTHNIVYGCDGKGSLVVTTPTTPVYQYSYDNKATWIRTTPYTVTPPYAVGTHTKRVYFKPVSSPNPHVLIREDFGQGQNTCNPNVYPAYHCGSTSGVGHFINDGDYIITSAANQDNVLGNGCWTTPNDHTGLPQGRYLAMNVGSIGFNNPIYFKEVDDALPNQPIKYSMYVYNLCHCTSCGPPLFRIRVRDKNTNAILAEQDSGNIPVNGKDPNAWHEFSGILPVVASTSLRIEVVSMSPVTNGNDLAVDDIYVYQEPTICDSYVDIPFVVEAGKAFGVTPGTTPKVTDVTCHGASDGKYQVQISNFTGSYQYAYGIGTVGAWQTATSGNLEITGLAPGNYTLKLRYTLNGQVCTPADLTFTIKQPNELVVTPKGSGLIDYLSCTETSKTIKVTDILTVTGGTGPYTYEVSGGGLATPIIADAQGYVTLPSAGIYTITVKDTRGCNTATSRKSVTFDLRQRQAPTMDIQQNCPSNTGSQLTVTVTTHPNNTGATYTYSIKQGAISSTNQYVPNASNIFTNITPGQWTIKATDQFGCFVEKEVIVHSRFVGSITGFFNPFTCNGTQNPGSITATIISGGSGTAANYEYAFVINSGAKTYGASNTFVLPNNGNYVVEVWVRDKTLTQCEEKLGTQQVTSRSDLDLSNALKITDPYCAGGTGNVIINITTGEPNYFIEIRENNSTGTLIQEFNNSNGRNVQANALPAGTYWIGVWSADDASAGKRTAANVCSKDRTITIKDPKLDVKITDVNRTPAACNPLQADLGFKIDNVDVTPNNQNGEVYVYLYSKDGGVTWQTSNEFINIAEGTTVKPMMGRFKPGTTPTNAGTANYPLLCATNLGNYTTKRSGGVEVLYPQAQIQKGTADCSVSYSVPVQMGGTVTYYNVQYALDSRNATTWTTSGTATSTNRHPYVFGAAGNQPTGGLIAGRQYVIWARYTTTNITTPTASDYCYTSVTIDLTNTNIPKPSIIASPEVFAPCPPSGTTGQIDFTLTGGMPTTTLINWQLKQVDLTTGVESNVTTPSVAPTSGSNVAFNNGMKINITGIPSNPNIRYYIEVTDITTQCKSASQMVEMPNVSGTPITATATATDIACNASGTTITVTAQNGTGTGYVYRLLRSTNPNLRRDIISNSNIINVSRQDFNASFWTAPPASVTFNISVVDSNRCEATTTVTANVAPQPTFKVVVTNNCTLPYQIRIEPLTPTTTVTDYEYSIDGGANYQTSNTFNVPAGYDEKDVRIRHKGTGCESAAKTSKIIVFAEFISSVQVTKPAMCTGTTKQAEVTITVSSGSGKYQYEVKDNAGATVIAASAATEFNVAPPATTATVTFSLDHNKTYKVYVIDRERKALWTAGNIECHTKEHIVTIDEAKDPDITKYKIDKFDVSCAGANDGRIIVTIPSAHNVQGPYVIGLRVGSSTAPITIQPTRTFNRSNGDVGAIFEGLAGGNHPTGTSYFVNVASARGCEAVSTATVIYNPPAITASPLTGPTGILPFSCTNPANTVSPSGTTEYKTEFILVVNGGTPPYKFSIDGGKTWSADIPGTGGPVAPTATYRVTITDIGVDQNIEWRVTDASGCTGVPGATSGTYPLATMPKIKDIEVKQETPMTCTMGEVVKISFTRNSTTSVQGFEIHVVENPAGAISPPVLLGTIAGGPSPLSSVPPHFTLPLASGAGIYKLKITDKDTGCTYEVPYSVAPAKLPTLTATAKPVCHGASTIDITLNVGGELGTNGYTYEVKRQGATTLLHNGSNTITGQVVLPAITIPGAPPASLAGTYEITLTATSTGCKVTTTVDIRQPDNAIVATLTELQKISIDCTGNSNNDGIVALTGPATGGWGAPYEYRLLKNGTPITGWSSQVRYENLDAASYSLEVRDSGGCQQTTNVIVLVVPTQIGNGGSLPTTTPVTCKGGNDGTITVSNVTGGSGNYSYSLYDKVTNQLLVTQRGTLVGTPPTGTTTFTGLIAGEYYITITDPLFSCAAPFKLEATVGTNDAVNPVAVITTFPDCGVPGTIQVNATGGTGTYTSYQRVDADDITITIGTAQTTNTFSIPDNVTAKYRYKVTDSNNCEGFTNTISIDAVKPLAITAQATVSHIKCNGDASGKIEATATGGSVVGDYTYQLLDGAGTPIAGVPTNLTGIFENLKAGQYIVQVTKGACTAARSAVITITEEPRYEVTGIKTDVTCNGLSNGKFTITLKSGGTLLDGTAREFRYAISPRLDRFYDNGGKFTDLAPGVYQVIMQDQNGCRPSEIYDENGNALGVDIFTFTITEPPVFSAVVTPGSVIHEGCLGASDGELKLSIIGGRPFVDSSVTPAVKYYEYSFDQTTWLRYDNSVGITGLRAGTTNKLWVRDDKGCDPLEVPLPEIQAGVDLQPSVKVEYTCNGTNVMSNRVTLSVNPSEVANVKFYYYLKGTTPPTTPTYTNNPVFIFPAVPVGSAPQTYVIVVVREKYSHKTCTAEVEATIEPREVLTLHTPIQKTDVKCYNGTDGSFQLNVTGGSGNYEYAISPDLTKFTTNNQFTNLAAGWYNIVVRDTQYNCVVTDRIEIKEPDPIEIDKITARGISCYGQTDGSVSFEIKGGTAAYSYTIYEQGDANKLSKANGTNIPAATTQSVTNLAPGSYIIEVTDDAGCKTEKLFIVEDAPNLDPSKIEVFYQCNDTKNGERPTYDIYVTLRTEDKDGNQKYHWSATSGLKYTLDNSSTPVNFTRFESHNIAVIEVRGTPTGNQIGFLADGLHTIQLHYGSCVKKATPTFTIENSTALTITNATVATEINQIKIQVSGGKKAYKVYFAKPLYTEVDDIKAFYNQVIDFDPTAPTETLTYLVQKGDHGVKDPVTGRDIKTIRVYVEDQNGCGYFIDIQKEFYDIEIPRYFTPNGDGDRDLWYPKYLESYLQAEITIFDRYGRKIAELKPGQGWNGLYQGRELPTGDYWFILHLREPDDDRVFKGHFTLYR</sequence>
<dbReference type="Proteomes" id="UP001207736">
    <property type="component" value="Unassembled WGS sequence"/>
</dbReference>
<evidence type="ECO:0000313" key="1">
    <source>
        <dbReference type="EMBL" id="GJM49054.1"/>
    </source>
</evidence>
<protein>
    <submittedName>
        <fullName evidence="1">Uncharacterized protein</fullName>
    </submittedName>
</protein>
<dbReference type="InterPro" id="IPR026341">
    <property type="entry name" value="T9SS_type_B"/>
</dbReference>
<dbReference type="Proteomes" id="UP001208692">
    <property type="component" value="Unassembled WGS sequence"/>
</dbReference>
<dbReference type="NCBIfam" id="TIGR01451">
    <property type="entry name" value="B_ant_repeat"/>
    <property type="match status" value="1"/>
</dbReference>
<comment type="caution">
    <text evidence="1">The sequence shown here is derived from an EMBL/GenBank/DDBJ whole genome shotgun (WGS) entry which is preliminary data.</text>
</comment>